<keyword evidence="2 8" id="KW-0813">Transport</keyword>
<dbReference type="AlphaFoldDB" id="A0A1G6QVN9"/>
<feature type="transmembrane region" description="Helical" evidence="8">
    <location>
        <begin position="62"/>
        <end position="85"/>
    </location>
</feature>
<evidence type="ECO:0000256" key="1">
    <source>
        <dbReference type="ARBA" id="ARBA00004651"/>
    </source>
</evidence>
<comment type="similarity">
    <text evidence="6">In the C-terminal section; belongs to the OsmX family.</text>
</comment>
<dbReference type="GO" id="GO:0022857">
    <property type="term" value="F:transmembrane transporter activity"/>
    <property type="evidence" value="ECO:0007669"/>
    <property type="project" value="InterPro"/>
</dbReference>
<evidence type="ECO:0000256" key="7">
    <source>
        <dbReference type="ARBA" id="ARBA00035652"/>
    </source>
</evidence>
<evidence type="ECO:0000259" key="9">
    <source>
        <dbReference type="PROSITE" id="PS50928"/>
    </source>
</evidence>
<evidence type="ECO:0000256" key="8">
    <source>
        <dbReference type="RuleBase" id="RU363032"/>
    </source>
</evidence>
<keyword evidence="4 8" id="KW-1133">Transmembrane helix</keyword>
<comment type="subcellular location">
    <subcellularLocation>
        <location evidence="1 8">Cell membrane</location>
        <topology evidence="1 8">Multi-pass membrane protein</topology>
    </subcellularLocation>
</comment>
<dbReference type="InterPro" id="IPR000515">
    <property type="entry name" value="MetI-like"/>
</dbReference>
<dbReference type="SUPFAM" id="SSF53850">
    <property type="entry name" value="Periplasmic binding protein-like II"/>
    <property type="match status" value="1"/>
</dbReference>
<name>A0A1G6QVN9_9BRAD</name>
<protein>
    <submittedName>
        <fullName evidence="10">Osmoprotectant transport system permease protein</fullName>
    </submittedName>
</protein>
<dbReference type="Pfam" id="PF00528">
    <property type="entry name" value="BPD_transp_1"/>
    <property type="match status" value="1"/>
</dbReference>
<dbReference type="PANTHER" id="PTHR30177">
    <property type="entry name" value="GLYCINE BETAINE/L-PROLINE TRANSPORT SYSTEM PERMEASE PROTEIN PROW"/>
    <property type="match status" value="1"/>
</dbReference>
<feature type="domain" description="ABC transmembrane type-1" evidence="9">
    <location>
        <begin position="28"/>
        <end position="227"/>
    </location>
</feature>
<keyword evidence="3 8" id="KW-0812">Transmembrane</keyword>
<dbReference type="SUPFAM" id="SSF161098">
    <property type="entry name" value="MetI-like"/>
    <property type="match status" value="1"/>
</dbReference>
<dbReference type="PANTHER" id="PTHR30177:SF4">
    <property type="entry name" value="OSMOPROTECTANT IMPORT PERMEASE PROTEIN OSMW"/>
    <property type="match status" value="1"/>
</dbReference>
<organism evidence="10 11">
    <name type="scientific">Bradyrhizobium brasilense</name>
    <dbReference type="NCBI Taxonomy" id="1419277"/>
    <lineage>
        <taxon>Bacteria</taxon>
        <taxon>Pseudomonadati</taxon>
        <taxon>Pseudomonadota</taxon>
        <taxon>Alphaproteobacteria</taxon>
        <taxon>Hyphomicrobiales</taxon>
        <taxon>Nitrobacteraceae</taxon>
        <taxon>Bradyrhizobium</taxon>
    </lineage>
</organism>
<dbReference type="EMBL" id="FMZW01000006">
    <property type="protein sequence ID" value="SDC96358.1"/>
    <property type="molecule type" value="Genomic_DNA"/>
</dbReference>
<dbReference type="Pfam" id="PF04069">
    <property type="entry name" value="OpuAC"/>
    <property type="match status" value="1"/>
</dbReference>
<comment type="similarity">
    <text evidence="7">In the N-terminal section; belongs to the binding-protein-dependent transport system permease family.</text>
</comment>
<dbReference type="PROSITE" id="PS50928">
    <property type="entry name" value="ABC_TM1"/>
    <property type="match status" value="1"/>
</dbReference>
<gene>
    <name evidence="10" type="ORF">SAMN05216337_1006134</name>
</gene>
<feature type="transmembrane region" description="Helical" evidence="8">
    <location>
        <begin position="97"/>
        <end position="119"/>
    </location>
</feature>
<dbReference type="CDD" id="cd06261">
    <property type="entry name" value="TM_PBP2"/>
    <property type="match status" value="1"/>
</dbReference>
<dbReference type="GO" id="GO:0031460">
    <property type="term" value="P:glycine betaine transport"/>
    <property type="evidence" value="ECO:0007669"/>
    <property type="project" value="TreeGrafter"/>
</dbReference>
<feature type="transmembrane region" description="Helical" evidence="8">
    <location>
        <begin position="202"/>
        <end position="226"/>
    </location>
</feature>
<evidence type="ECO:0000256" key="2">
    <source>
        <dbReference type="ARBA" id="ARBA00022448"/>
    </source>
</evidence>
<evidence type="ECO:0000256" key="3">
    <source>
        <dbReference type="ARBA" id="ARBA00022692"/>
    </source>
</evidence>
<proteinExistence type="inferred from homology"/>
<feature type="transmembrane region" description="Helical" evidence="8">
    <location>
        <begin position="31"/>
        <end position="50"/>
    </location>
</feature>
<dbReference type="Gene3D" id="3.40.190.120">
    <property type="entry name" value="Osmoprotection protein (prox), domain 2"/>
    <property type="match status" value="1"/>
</dbReference>
<dbReference type="InterPro" id="IPR035906">
    <property type="entry name" value="MetI-like_sf"/>
</dbReference>
<accession>A0A1G6QVN9</accession>
<evidence type="ECO:0000256" key="6">
    <source>
        <dbReference type="ARBA" id="ARBA00035642"/>
    </source>
</evidence>
<dbReference type="Proteomes" id="UP000199245">
    <property type="component" value="Unassembled WGS sequence"/>
</dbReference>
<evidence type="ECO:0000313" key="10">
    <source>
        <dbReference type="EMBL" id="SDC96358.1"/>
    </source>
</evidence>
<evidence type="ECO:0000256" key="5">
    <source>
        <dbReference type="ARBA" id="ARBA00023136"/>
    </source>
</evidence>
<dbReference type="Gene3D" id="3.40.190.10">
    <property type="entry name" value="Periplasmic binding protein-like II"/>
    <property type="match status" value="1"/>
</dbReference>
<dbReference type="InterPro" id="IPR051204">
    <property type="entry name" value="ABC_transp_perm/SBD"/>
</dbReference>
<feature type="transmembrane region" description="Helical" evidence="8">
    <location>
        <begin position="238"/>
        <end position="257"/>
    </location>
</feature>
<dbReference type="GO" id="GO:0043190">
    <property type="term" value="C:ATP-binding cassette (ABC) transporter complex"/>
    <property type="evidence" value="ECO:0007669"/>
    <property type="project" value="InterPro"/>
</dbReference>
<evidence type="ECO:0000313" key="11">
    <source>
        <dbReference type="Proteomes" id="UP000199245"/>
    </source>
</evidence>
<dbReference type="Gene3D" id="1.10.3720.10">
    <property type="entry name" value="MetI-like"/>
    <property type="match status" value="1"/>
</dbReference>
<reference evidence="10 11" key="1">
    <citation type="submission" date="2016-10" db="EMBL/GenBank/DDBJ databases">
        <authorList>
            <person name="de Groot N.N."/>
        </authorList>
    </citation>
    <scope>NUCLEOTIDE SEQUENCE [LARGE SCALE GENOMIC DNA]</scope>
    <source>
        <strain evidence="10 11">R5</strain>
    </source>
</reference>
<dbReference type="InterPro" id="IPR007210">
    <property type="entry name" value="ABC_Gly_betaine_transp_sub-bd"/>
</dbReference>
<evidence type="ECO:0000256" key="4">
    <source>
        <dbReference type="ARBA" id="ARBA00022989"/>
    </source>
</evidence>
<keyword evidence="5 8" id="KW-0472">Membrane</keyword>
<sequence length="530" mass="56399">MPDAGAELLSSARLDALFDAWRLLPTYLTPHIVLCATALALGLLVSLPLAALAAERPWLRRLVLAIASLIQTIPGLALLALFYPLLLALSTLTARLFGFGIPALGFLPTLIALTLYAMLPILRNSVVGLNGVSPAIVEAAEGVGMTPQQILTRVKAPLATPVIMAGVRTAAVWTIGAATLSTPVGQTSLGNYIFTGLQTENWVSVLFGCIAAAGLALITDFCLGLVETGASERSRKRVLFGIAGLALGTLAGFAPLLSNEAETYVIGAKSFSEQFILADLMGDRLKAEGVGVTRKDGLGSAIAFRALAHNDIDAYVDYSGTLWRNVIGRTDMPPREEMQAEIVRWMKAEQGVTVLGALGFENAYVLAMKRERAQALNVRSIADLARVAPQLTIGDDLEFLGRPEWRSLKDAYGLSFRTRRSFNPTIMYHALEAGEADVVSAFSSDGRIAALDLLVLADPKHAIPSYDALILISPKRAADARLKRALVPLVGSVPVEAMRAANLMVDGDTDKASPAEAARALAKAVHLQSR</sequence>
<comment type="similarity">
    <text evidence="8">Belongs to the binding-protein-dependent transport system permease family.</text>
</comment>